<dbReference type="Proteomes" id="UP000034883">
    <property type="component" value="Chromosome"/>
</dbReference>
<dbReference type="GO" id="GO:0080120">
    <property type="term" value="P:CAAX-box protein maturation"/>
    <property type="evidence" value="ECO:0007669"/>
    <property type="project" value="UniProtKB-ARBA"/>
</dbReference>
<name>A0A0F6W804_9BACT</name>
<feature type="transmembrane region" description="Helical" evidence="1">
    <location>
        <begin position="177"/>
        <end position="193"/>
    </location>
</feature>
<keyword evidence="1" id="KW-0812">Transmembrane</keyword>
<reference evidence="3 4" key="1">
    <citation type="submission" date="2015-03" db="EMBL/GenBank/DDBJ databases">
        <title>Genome assembly of Sandaracinus amylolyticus DSM 53668.</title>
        <authorList>
            <person name="Sharma G."/>
            <person name="Subramanian S."/>
        </authorList>
    </citation>
    <scope>NUCLEOTIDE SEQUENCE [LARGE SCALE GENOMIC DNA]</scope>
    <source>
        <strain evidence="3 4">DSM 53668</strain>
    </source>
</reference>
<keyword evidence="4" id="KW-1185">Reference proteome</keyword>
<dbReference type="RefSeq" id="WP_169791646.1">
    <property type="nucleotide sequence ID" value="NZ_CP011125.1"/>
</dbReference>
<accession>A0A0F6W804</accession>
<dbReference type="InterPro" id="IPR003675">
    <property type="entry name" value="Rce1/LyrA-like_dom"/>
</dbReference>
<dbReference type="PANTHER" id="PTHR36435:SF1">
    <property type="entry name" value="CAAX AMINO TERMINAL PROTEASE FAMILY PROTEIN"/>
    <property type="match status" value="1"/>
</dbReference>
<feature type="transmembrane region" description="Helical" evidence="1">
    <location>
        <begin position="58"/>
        <end position="77"/>
    </location>
</feature>
<gene>
    <name evidence="3" type="ORF">DB32_006942</name>
</gene>
<dbReference type="EMBL" id="CP011125">
    <property type="protein sequence ID" value="AKF09793.1"/>
    <property type="molecule type" value="Genomic_DNA"/>
</dbReference>
<evidence type="ECO:0000256" key="1">
    <source>
        <dbReference type="SAM" id="Phobius"/>
    </source>
</evidence>
<evidence type="ECO:0000313" key="4">
    <source>
        <dbReference type="Proteomes" id="UP000034883"/>
    </source>
</evidence>
<feature type="transmembrane region" description="Helical" evidence="1">
    <location>
        <begin position="12"/>
        <end position="38"/>
    </location>
</feature>
<feature type="transmembrane region" description="Helical" evidence="1">
    <location>
        <begin position="257"/>
        <end position="276"/>
    </location>
</feature>
<dbReference type="KEGG" id="samy:DB32_006942"/>
<dbReference type="GO" id="GO:0004175">
    <property type="term" value="F:endopeptidase activity"/>
    <property type="evidence" value="ECO:0007669"/>
    <property type="project" value="UniProtKB-ARBA"/>
</dbReference>
<keyword evidence="1" id="KW-1133">Transmembrane helix</keyword>
<protein>
    <submittedName>
        <fullName evidence="3">Abortive infection protein</fullName>
    </submittedName>
</protein>
<feature type="domain" description="CAAX prenyl protease 2/Lysostaphin resistance protein A-like" evidence="2">
    <location>
        <begin position="149"/>
        <end position="233"/>
    </location>
</feature>
<keyword evidence="1" id="KW-0472">Membrane</keyword>
<evidence type="ECO:0000313" key="3">
    <source>
        <dbReference type="EMBL" id="AKF09793.1"/>
    </source>
</evidence>
<organism evidence="3 4">
    <name type="scientific">Sandaracinus amylolyticus</name>
    <dbReference type="NCBI Taxonomy" id="927083"/>
    <lineage>
        <taxon>Bacteria</taxon>
        <taxon>Pseudomonadati</taxon>
        <taxon>Myxococcota</taxon>
        <taxon>Polyangia</taxon>
        <taxon>Polyangiales</taxon>
        <taxon>Sandaracinaceae</taxon>
        <taxon>Sandaracinus</taxon>
    </lineage>
</organism>
<sequence length="289" mass="30011">MRAPRGQLSIAQTVALLLLGIGLLYGGVVVGAAIRAAVHGVSLDEGVAQVTSEPFGPGLAQLIALGTVILIGVRVAYGDRSLREALRIVPVRAPVALLAMIAGLSLHFPLVELMTVLSDMVPGLALDEEAVRRVEEMTRIDGPLRAITVPFTVIVVAAGTEELLFRGLLLPALTPRLGRIGALVLTSVLFGVFHVEPFAATYAMIAGLVLGAIALRTGSVLPCIAFHGAFNALPILLPEEVLAVPGFNVAESEAHLPPALLVATTLAGVIALVLLWRITSADEPTPPPG</sequence>
<feature type="transmembrane region" description="Helical" evidence="1">
    <location>
        <begin position="89"/>
        <end position="110"/>
    </location>
</feature>
<dbReference type="STRING" id="927083.DB32_006942"/>
<dbReference type="InterPro" id="IPR052710">
    <property type="entry name" value="CAAX_protease"/>
</dbReference>
<evidence type="ECO:0000259" key="2">
    <source>
        <dbReference type="Pfam" id="PF02517"/>
    </source>
</evidence>
<proteinExistence type="predicted"/>
<dbReference type="Pfam" id="PF02517">
    <property type="entry name" value="Rce1-like"/>
    <property type="match status" value="1"/>
</dbReference>
<dbReference type="AlphaFoldDB" id="A0A0F6W804"/>
<dbReference type="PANTHER" id="PTHR36435">
    <property type="entry name" value="SLR1288 PROTEIN"/>
    <property type="match status" value="1"/>
</dbReference>